<feature type="chain" id="PRO_5003550870" evidence="3">
    <location>
        <begin position="22"/>
        <end position="206"/>
    </location>
</feature>
<feature type="transmembrane region" description="Helical" evidence="2">
    <location>
        <begin position="31"/>
        <end position="53"/>
    </location>
</feature>
<evidence type="ECO:0000256" key="2">
    <source>
        <dbReference type="SAM" id="Phobius"/>
    </source>
</evidence>
<evidence type="ECO:0000313" key="5">
    <source>
        <dbReference type="Proteomes" id="UP000004382"/>
    </source>
</evidence>
<evidence type="ECO:0000256" key="3">
    <source>
        <dbReference type="SAM" id="SignalP"/>
    </source>
</evidence>
<gene>
    <name evidence="4" type="ORF">MetexDRAFT_5632</name>
</gene>
<feature type="compositionally biased region" description="Low complexity" evidence="1">
    <location>
        <begin position="183"/>
        <end position="206"/>
    </location>
</feature>
<dbReference type="EMBL" id="AGJK01000281">
    <property type="protein sequence ID" value="EHP87247.1"/>
    <property type="molecule type" value="Genomic_DNA"/>
</dbReference>
<sequence precursor="true">MTRMLLLAALTLACVSSPVFAMAYPPGQGGAAVGLSRGLLFLAALARSVALALATRRFGIIGAALAALVLSAEGAFAAEIGAVGDTAVILPYGQWITVIAQTATEILIPITVAALGIAARKLPWLVSMYLTEARIDRMVRLAADYALNAVEKAAADKILSVDVGYTVLKVRLERAIGSPRAGSSMRPAVRRASPSACSAPSASTRA</sequence>
<keyword evidence="2" id="KW-0812">Transmembrane</keyword>
<name>H1KSL9_METEX</name>
<keyword evidence="3" id="KW-0732">Signal</keyword>
<reference evidence="4 5" key="1">
    <citation type="submission" date="2011-09" db="EMBL/GenBank/DDBJ databases">
        <title>The draft genome of Methylobacterium extorquens DSM 13060.</title>
        <authorList>
            <consortium name="US DOE Joint Genome Institute (JGI-PGF)"/>
            <person name="Lucas S."/>
            <person name="Han J."/>
            <person name="Lapidus A."/>
            <person name="Cheng J.-F."/>
            <person name="Goodwin L."/>
            <person name="Pitluck S."/>
            <person name="Peters L."/>
            <person name="Land M.L."/>
            <person name="Hauser L."/>
            <person name="Koskimaki J."/>
            <person name="Halonen O."/>
            <person name="Pirttila A."/>
            <person name="Frank C."/>
            <person name="Woyke T.J."/>
        </authorList>
    </citation>
    <scope>NUCLEOTIDE SEQUENCE [LARGE SCALE GENOMIC DNA]</scope>
    <source>
        <strain evidence="4 5">DSM 13060</strain>
    </source>
</reference>
<feature type="region of interest" description="Disordered" evidence="1">
    <location>
        <begin position="179"/>
        <end position="206"/>
    </location>
</feature>
<dbReference type="RefSeq" id="WP_003605751.1">
    <property type="nucleotide sequence ID" value="NZ_AGJK01000281.1"/>
</dbReference>
<keyword evidence="2" id="KW-1133">Transmembrane helix</keyword>
<protein>
    <submittedName>
        <fullName evidence="4">Uncharacterized protein</fullName>
    </submittedName>
</protein>
<feature type="transmembrane region" description="Helical" evidence="2">
    <location>
        <begin position="95"/>
        <end position="119"/>
    </location>
</feature>
<dbReference type="PATRIC" id="fig|882800.3.peg.5470"/>
<organism evidence="4 5">
    <name type="scientific">Methylorubrum extorquens DSM 13060</name>
    <dbReference type="NCBI Taxonomy" id="882800"/>
    <lineage>
        <taxon>Bacteria</taxon>
        <taxon>Pseudomonadati</taxon>
        <taxon>Pseudomonadota</taxon>
        <taxon>Alphaproteobacteria</taxon>
        <taxon>Hyphomicrobiales</taxon>
        <taxon>Methylobacteriaceae</taxon>
        <taxon>Methylorubrum</taxon>
    </lineage>
</organism>
<feature type="transmembrane region" description="Helical" evidence="2">
    <location>
        <begin position="60"/>
        <end position="83"/>
    </location>
</feature>
<evidence type="ECO:0000313" key="4">
    <source>
        <dbReference type="EMBL" id="EHP87247.1"/>
    </source>
</evidence>
<dbReference type="Proteomes" id="UP000004382">
    <property type="component" value="Unassembled WGS sequence"/>
</dbReference>
<evidence type="ECO:0000256" key="1">
    <source>
        <dbReference type="SAM" id="MobiDB-lite"/>
    </source>
</evidence>
<feature type="signal peptide" evidence="3">
    <location>
        <begin position="1"/>
        <end position="21"/>
    </location>
</feature>
<keyword evidence="2" id="KW-0472">Membrane</keyword>
<dbReference type="AlphaFoldDB" id="H1KSL9"/>
<accession>H1KSL9</accession>
<comment type="caution">
    <text evidence="4">The sequence shown here is derived from an EMBL/GenBank/DDBJ whole genome shotgun (WGS) entry which is preliminary data.</text>
</comment>
<proteinExistence type="predicted"/>